<evidence type="ECO:0000313" key="3">
    <source>
        <dbReference type="Proteomes" id="UP001211907"/>
    </source>
</evidence>
<evidence type="ECO:0000313" key="2">
    <source>
        <dbReference type="EMBL" id="KAJ3139372.1"/>
    </source>
</evidence>
<dbReference type="PROSITE" id="PS51502">
    <property type="entry name" value="S_R_A_B_BARREL"/>
    <property type="match status" value="1"/>
</dbReference>
<name>A0AAD5T9C8_9FUNG</name>
<reference evidence="2" key="1">
    <citation type="submission" date="2020-05" db="EMBL/GenBank/DDBJ databases">
        <title>Phylogenomic resolution of chytrid fungi.</title>
        <authorList>
            <person name="Stajich J.E."/>
            <person name="Amses K."/>
            <person name="Simmons R."/>
            <person name="Seto K."/>
            <person name="Myers J."/>
            <person name="Bonds A."/>
            <person name="Quandt C.A."/>
            <person name="Barry K."/>
            <person name="Liu P."/>
            <person name="Grigoriev I."/>
            <person name="Longcore J.E."/>
            <person name="James T.Y."/>
        </authorList>
    </citation>
    <scope>NUCLEOTIDE SEQUENCE</scope>
    <source>
        <strain evidence="2">JEL0513</strain>
    </source>
</reference>
<dbReference type="InterPro" id="IPR013097">
    <property type="entry name" value="Dabb"/>
</dbReference>
<dbReference type="EMBL" id="JADGJH010000077">
    <property type="protein sequence ID" value="KAJ3139372.1"/>
    <property type="molecule type" value="Genomic_DNA"/>
</dbReference>
<feature type="domain" description="Stress-response A/B barrel" evidence="1">
    <location>
        <begin position="3"/>
        <end position="97"/>
    </location>
</feature>
<proteinExistence type="predicted"/>
<gene>
    <name evidence="2" type="ORF">HK100_011777</name>
</gene>
<comment type="caution">
    <text evidence="2">The sequence shown here is derived from an EMBL/GenBank/DDBJ whole genome shotgun (WGS) entry which is preliminary data.</text>
</comment>
<organism evidence="2 3">
    <name type="scientific">Physocladia obscura</name>
    <dbReference type="NCBI Taxonomy" id="109957"/>
    <lineage>
        <taxon>Eukaryota</taxon>
        <taxon>Fungi</taxon>
        <taxon>Fungi incertae sedis</taxon>
        <taxon>Chytridiomycota</taxon>
        <taxon>Chytridiomycota incertae sedis</taxon>
        <taxon>Chytridiomycetes</taxon>
        <taxon>Chytridiales</taxon>
        <taxon>Chytriomycetaceae</taxon>
        <taxon>Physocladia</taxon>
    </lineage>
</organism>
<dbReference type="InterPro" id="IPR011008">
    <property type="entry name" value="Dimeric_a/b-barrel"/>
</dbReference>
<evidence type="ECO:0000259" key="1">
    <source>
        <dbReference type="PROSITE" id="PS51502"/>
    </source>
</evidence>
<dbReference type="AlphaFoldDB" id="A0AAD5T9C8"/>
<dbReference type="SMART" id="SM00886">
    <property type="entry name" value="Dabb"/>
    <property type="match status" value="1"/>
</dbReference>
<sequence>MPVIHSATFSALPTTTSEQIAAVHAATQALATIPGCVWLKFGATLPNERAKGYTHQLVAEFESIDAVKAYVPHPTHKAFVEGNIQYFDSSKTIILDFEY</sequence>
<dbReference type="Pfam" id="PF07876">
    <property type="entry name" value="Dabb"/>
    <property type="match status" value="1"/>
</dbReference>
<keyword evidence="3" id="KW-1185">Reference proteome</keyword>
<dbReference type="Gene3D" id="3.30.70.100">
    <property type="match status" value="1"/>
</dbReference>
<dbReference type="Proteomes" id="UP001211907">
    <property type="component" value="Unassembled WGS sequence"/>
</dbReference>
<accession>A0AAD5T9C8</accession>
<protein>
    <recommendedName>
        <fullName evidence="1">Stress-response A/B barrel domain-containing protein</fullName>
    </recommendedName>
</protein>
<dbReference type="SUPFAM" id="SSF54909">
    <property type="entry name" value="Dimeric alpha+beta barrel"/>
    <property type="match status" value="1"/>
</dbReference>